<keyword evidence="12" id="KW-1185">Reference proteome</keyword>
<accession>A0ABD3TUE4</accession>
<evidence type="ECO:0000259" key="7">
    <source>
        <dbReference type="Pfam" id="PF00931"/>
    </source>
</evidence>
<comment type="caution">
    <text evidence="11">The sequence shown here is derived from an EMBL/GenBank/DDBJ whole genome shotgun (WGS) entry which is preliminary data.</text>
</comment>
<evidence type="ECO:0000313" key="11">
    <source>
        <dbReference type="EMBL" id="KAL3840779.1"/>
    </source>
</evidence>
<feature type="domain" description="Disease resistance N-terminal" evidence="8">
    <location>
        <begin position="25"/>
        <end position="83"/>
    </location>
</feature>
<keyword evidence="6" id="KW-0067">ATP-binding</keyword>
<dbReference type="InterPro" id="IPR058922">
    <property type="entry name" value="WHD_DRP"/>
</dbReference>
<dbReference type="GO" id="GO:0051707">
    <property type="term" value="P:response to other organism"/>
    <property type="evidence" value="ECO:0007669"/>
    <property type="project" value="UniProtKB-ARBA"/>
</dbReference>
<feature type="domain" description="Disease resistance protein winged helix" evidence="9">
    <location>
        <begin position="427"/>
        <end position="495"/>
    </location>
</feature>
<dbReference type="PANTHER" id="PTHR36766:SF51">
    <property type="entry name" value="DISEASE RESISTANCE RPP13-LIKE PROTEIN 1"/>
    <property type="match status" value="1"/>
</dbReference>
<dbReference type="FunFam" id="1.10.10.10:FF:000322">
    <property type="entry name" value="Probable disease resistance protein At1g63360"/>
    <property type="match status" value="1"/>
</dbReference>
<keyword evidence="3" id="KW-0677">Repeat</keyword>
<dbReference type="InterPro" id="IPR036388">
    <property type="entry name" value="WH-like_DNA-bd_sf"/>
</dbReference>
<dbReference type="GO" id="GO:0005524">
    <property type="term" value="F:ATP binding"/>
    <property type="evidence" value="ECO:0007669"/>
    <property type="project" value="UniProtKB-KW"/>
</dbReference>
<evidence type="ECO:0000256" key="3">
    <source>
        <dbReference type="ARBA" id="ARBA00022737"/>
    </source>
</evidence>
<name>A0ABD3TUE4_9LAMI</name>
<dbReference type="GO" id="GO:0006952">
    <property type="term" value="P:defense response"/>
    <property type="evidence" value="ECO:0007669"/>
    <property type="project" value="UniProtKB-KW"/>
</dbReference>
<dbReference type="InterPro" id="IPR032675">
    <property type="entry name" value="LRR_dom_sf"/>
</dbReference>
<evidence type="ECO:0000256" key="6">
    <source>
        <dbReference type="ARBA" id="ARBA00022840"/>
    </source>
</evidence>
<protein>
    <submittedName>
        <fullName evidence="11">Uncharacterized protein</fullName>
    </submittedName>
</protein>
<keyword evidence="2" id="KW-0433">Leucine-rich repeat</keyword>
<evidence type="ECO:0000256" key="1">
    <source>
        <dbReference type="ARBA" id="ARBA00008894"/>
    </source>
</evidence>
<evidence type="ECO:0000256" key="5">
    <source>
        <dbReference type="ARBA" id="ARBA00022821"/>
    </source>
</evidence>
<dbReference type="SUPFAM" id="SSF52058">
    <property type="entry name" value="L domain-like"/>
    <property type="match status" value="3"/>
</dbReference>
<dbReference type="InterPro" id="IPR056789">
    <property type="entry name" value="LRR_R13L1-DRL21"/>
</dbReference>
<sequence>MYQLYLNSTRPMYQQLNSDAMTALAHHEKTKSHYMKLSKNFLFILDMLNDVEEMQFTYEYVKYLQETIRDLAYDLDDVLDDITSLCMIQESQRIQHHRASRVWKFIPTSTPGALKFNSRIMSKIKEITERSQSVVNRLTTCFNVLSWSSNRPSRMRFKSSPVVYEPGVYGRDEDKEAIKDMLLVNEASHDHVLVISIVGMGGIGKTTLAQLVYRDEIVNQNFHVKAWVWVSEEFDLLRITKTIFTFVTNMSAESMDLGKLRVSLQHKLSESKFLIVLDEFWNASVEKSGFLLQLLQFGLPGSRIIVTTRNDKLPSIVGPRHMTYHLKLLTNDDCGAILARVSNRSFHENLHFKEVGQGLMKKCKGLPLAARSLGGLLRNETTPEGWELVLNSKICNLPKDCYILRDLQLSYQHLPPHLKHLFAYCSIFPKDYEFDKNELVYLWMGEGFLEKPNEKKTKEELGIEYFNELLSRSFFQRSSGCDSTFVMHDLINDLAQYVAGGTSYHLDKEMDSDIEYQLPEKVRHASFLRHEFEVFRNFKAFLEARNLRTFLPMPVEDSRVCHLSDKILFELVSELPNLRVLSLSGYSITEVSSSMCNLIHLRYLNLSGTSIVTLPHFFSNLIRLETLSLCNCRFISSLPPSLGNLSSLRHLDNSNTQQLKNMPVEIGKLENIQTLPKIVLNKVGGLGMKELKNLTLLRGKLTILELQNVRNVEDVKLASLRHKKLDELQLTWGNDIDNSRNKSSDEQVIEYLQPNQNLTYLNIEFYGGENFPIWIGDPKFRTLSTVILRGCTECTCLPPLGLLPKLKELHIKNMPKIKHIGVEFYGRGPGVPFPKLEILRFSNMIGWEKWSSFSNVEADHIQFPHLRQFSMLKCHKLTNVSPLSFVVLRELDLEECNMVVLESFHNLKSLIYLRLKSIKQMCNLPRKLVHFLAALEVLECCSCNELQSLWPSEIPLDHLIRLKHLIIKDCSKLASLGERMPNNLETLELFRCANLSSLPNDLNNLGSLRDLIIKYCPKFVNFPENGVPPILKRLEIFSCKALDSLTGNILNLERLDIKECSSLKTWTMVDFPIDLKYLSINNCTKLEPLLETMFPQGSRMSLEQLNLCNWLNSENILQRLNRFSDLVELNISSCYSLTHFPEESLTPHLRSLSVEDCANLKSFSVKIQGMISLLSLEICSCPRLESFPECRLPPNLSSLKILDSKKLKNLSQWGLDKLMSLRELSISGGFEELKLLGDREGISIFPSSLIKLSIARFPKLSSLSKVLDDLTLLRHLSIANCAKLEDLPCDKVLTNLCHLKITQCEVLSRKCDKKRGAYWSKIYGIPRVEIHGSTCA</sequence>
<dbReference type="Gene3D" id="1.20.5.4130">
    <property type="match status" value="1"/>
</dbReference>
<dbReference type="PRINTS" id="PR00364">
    <property type="entry name" value="DISEASERSIST"/>
</dbReference>
<dbReference type="Proteomes" id="UP001634393">
    <property type="component" value="Unassembled WGS sequence"/>
</dbReference>
<dbReference type="Pfam" id="PF23559">
    <property type="entry name" value="WHD_DRP"/>
    <property type="match status" value="1"/>
</dbReference>
<proteinExistence type="inferred from homology"/>
<dbReference type="Gene3D" id="3.40.50.300">
    <property type="entry name" value="P-loop containing nucleotide triphosphate hydrolases"/>
    <property type="match status" value="1"/>
</dbReference>
<evidence type="ECO:0000313" key="12">
    <source>
        <dbReference type="Proteomes" id="UP001634393"/>
    </source>
</evidence>
<dbReference type="Gene3D" id="3.80.10.10">
    <property type="entry name" value="Ribonuclease Inhibitor"/>
    <property type="match status" value="4"/>
</dbReference>
<evidence type="ECO:0000256" key="2">
    <source>
        <dbReference type="ARBA" id="ARBA00022614"/>
    </source>
</evidence>
<dbReference type="InterPro" id="IPR027417">
    <property type="entry name" value="P-loop_NTPase"/>
</dbReference>
<dbReference type="InterPro" id="IPR042197">
    <property type="entry name" value="Apaf_helical"/>
</dbReference>
<dbReference type="EMBL" id="JBJXBP010000003">
    <property type="protein sequence ID" value="KAL3840779.1"/>
    <property type="molecule type" value="Genomic_DNA"/>
</dbReference>
<evidence type="ECO:0000259" key="10">
    <source>
        <dbReference type="Pfam" id="PF25019"/>
    </source>
</evidence>
<evidence type="ECO:0000256" key="4">
    <source>
        <dbReference type="ARBA" id="ARBA00022741"/>
    </source>
</evidence>
<keyword evidence="5" id="KW-0611">Plant defense</keyword>
<dbReference type="InterPro" id="IPR041118">
    <property type="entry name" value="Rx_N"/>
</dbReference>
<evidence type="ECO:0000259" key="8">
    <source>
        <dbReference type="Pfam" id="PF18052"/>
    </source>
</evidence>
<dbReference type="SUPFAM" id="SSF52540">
    <property type="entry name" value="P-loop containing nucleoside triphosphate hydrolases"/>
    <property type="match status" value="1"/>
</dbReference>
<evidence type="ECO:0000259" key="9">
    <source>
        <dbReference type="Pfam" id="PF23559"/>
    </source>
</evidence>
<reference evidence="11 12" key="1">
    <citation type="submission" date="2024-12" db="EMBL/GenBank/DDBJ databases">
        <title>The unique morphological basis and parallel evolutionary history of personate flowers in Penstemon.</title>
        <authorList>
            <person name="Depatie T.H."/>
            <person name="Wessinger C.A."/>
        </authorList>
    </citation>
    <scope>NUCLEOTIDE SEQUENCE [LARGE SCALE GENOMIC DNA]</scope>
    <source>
        <strain evidence="11">WTNN_2</strain>
        <tissue evidence="11">Leaf</tissue>
    </source>
</reference>
<dbReference type="Gene3D" id="1.10.10.10">
    <property type="entry name" value="Winged helix-like DNA-binding domain superfamily/Winged helix DNA-binding domain"/>
    <property type="match status" value="1"/>
</dbReference>
<gene>
    <name evidence="11" type="ORF">ACJIZ3_025370</name>
</gene>
<dbReference type="Pfam" id="PF25019">
    <property type="entry name" value="LRR_R13L1-DRL21"/>
    <property type="match status" value="1"/>
</dbReference>
<dbReference type="PANTHER" id="PTHR36766">
    <property type="entry name" value="PLANT BROAD-SPECTRUM MILDEW RESISTANCE PROTEIN RPW8"/>
    <property type="match status" value="1"/>
</dbReference>
<dbReference type="Gene3D" id="1.10.8.430">
    <property type="entry name" value="Helical domain of apoptotic protease-activating factors"/>
    <property type="match status" value="1"/>
</dbReference>
<organism evidence="11 12">
    <name type="scientific">Penstemon smallii</name>
    <dbReference type="NCBI Taxonomy" id="265156"/>
    <lineage>
        <taxon>Eukaryota</taxon>
        <taxon>Viridiplantae</taxon>
        <taxon>Streptophyta</taxon>
        <taxon>Embryophyta</taxon>
        <taxon>Tracheophyta</taxon>
        <taxon>Spermatophyta</taxon>
        <taxon>Magnoliopsida</taxon>
        <taxon>eudicotyledons</taxon>
        <taxon>Gunneridae</taxon>
        <taxon>Pentapetalae</taxon>
        <taxon>asterids</taxon>
        <taxon>lamiids</taxon>
        <taxon>Lamiales</taxon>
        <taxon>Plantaginaceae</taxon>
        <taxon>Cheloneae</taxon>
        <taxon>Penstemon</taxon>
    </lineage>
</organism>
<feature type="domain" description="R13L1/DRL21-like LRR repeat region" evidence="10">
    <location>
        <begin position="688"/>
        <end position="814"/>
    </location>
</feature>
<dbReference type="Pfam" id="PF18052">
    <property type="entry name" value="Rx_N"/>
    <property type="match status" value="1"/>
</dbReference>
<feature type="domain" description="NB-ARC" evidence="7">
    <location>
        <begin position="172"/>
        <end position="342"/>
    </location>
</feature>
<comment type="similarity">
    <text evidence="1">Belongs to the disease resistance NB-LRR family.</text>
</comment>
<dbReference type="Pfam" id="PF00931">
    <property type="entry name" value="NB-ARC"/>
    <property type="match status" value="1"/>
</dbReference>
<keyword evidence="4" id="KW-0547">Nucleotide-binding</keyword>
<dbReference type="InterPro" id="IPR002182">
    <property type="entry name" value="NB-ARC"/>
</dbReference>